<dbReference type="SUPFAM" id="SSF117281">
    <property type="entry name" value="Kelch motif"/>
    <property type="match status" value="1"/>
</dbReference>
<evidence type="ECO:0000256" key="2">
    <source>
        <dbReference type="ARBA" id="ARBA00022737"/>
    </source>
</evidence>
<evidence type="ECO:0000259" key="3">
    <source>
        <dbReference type="PROSITE" id="PS50097"/>
    </source>
</evidence>
<dbReference type="Pfam" id="PF07707">
    <property type="entry name" value="BACK"/>
    <property type="match status" value="1"/>
</dbReference>
<dbReference type="InterPro" id="IPR011333">
    <property type="entry name" value="SKP1/BTB/POZ_sf"/>
</dbReference>
<dbReference type="Proteomes" id="UP001152803">
    <property type="component" value="Unassembled WGS sequence"/>
</dbReference>
<dbReference type="PIRSF" id="PIRSF037037">
    <property type="entry name" value="Kelch-like_protein_gigaxonin"/>
    <property type="match status" value="1"/>
</dbReference>
<organism evidence="4 5">
    <name type="scientific">Conger conger</name>
    <name type="common">Conger eel</name>
    <name type="synonym">Muraena conger</name>
    <dbReference type="NCBI Taxonomy" id="82655"/>
    <lineage>
        <taxon>Eukaryota</taxon>
        <taxon>Metazoa</taxon>
        <taxon>Chordata</taxon>
        <taxon>Craniata</taxon>
        <taxon>Vertebrata</taxon>
        <taxon>Euteleostomi</taxon>
        <taxon>Actinopterygii</taxon>
        <taxon>Neopterygii</taxon>
        <taxon>Teleostei</taxon>
        <taxon>Anguilliformes</taxon>
        <taxon>Congridae</taxon>
        <taxon>Conger</taxon>
    </lineage>
</organism>
<protein>
    <recommendedName>
        <fullName evidence="3">BTB domain-containing protein</fullName>
    </recommendedName>
</protein>
<dbReference type="Pfam" id="PF24681">
    <property type="entry name" value="Kelch_KLHDC2_KLHL20_DRC7"/>
    <property type="match status" value="1"/>
</dbReference>
<keyword evidence="1" id="KW-0880">Kelch repeat</keyword>
<dbReference type="AlphaFoldDB" id="A0A9Q1DNX0"/>
<dbReference type="InterPro" id="IPR030601">
    <property type="entry name" value="KLHL35_BTB_POZ_dom"/>
</dbReference>
<dbReference type="FunFam" id="1.25.40.420:FF:000001">
    <property type="entry name" value="Kelch-like family member 12"/>
    <property type="match status" value="1"/>
</dbReference>
<comment type="caution">
    <text evidence="4">The sequence shown here is derived from an EMBL/GenBank/DDBJ whole genome shotgun (WGS) entry which is preliminary data.</text>
</comment>
<dbReference type="PROSITE" id="PS50097">
    <property type="entry name" value="BTB"/>
    <property type="match status" value="1"/>
</dbReference>
<dbReference type="EMBL" id="JAFJMO010000005">
    <property type="protein sequence ID" value="KAJ8275988.1"/>
    <property type="molecule type" value="Genomic_DNA"/>
</dbReference>
<gene>
    <name evidence="4" type="ORF">COCON_G00077400</name>
</gene>
<dbReference type="PANTHER" id="PTHR45632">
    <property type="entry name" value="LD33804P"/>
    <property type="match status" value="1"/>
</dbReference>
<dbReference type="Gene3D" id="1.25.40.420">
    <property type="match status" value="1"/>
</dbReference>
<dbReference type="CDD" id="cd18265">
    <property type="entry name" value="BTB_POZ_KLHL35"/>
    <property type="match status" value="1"/>
</dbReference>
<keyword evidence="2" id="KW-0677">Repeat</keyword>
<dbReference type="Pfam" id="PF01344">
    <property type="entry name" value="Kelch_1"/>
    <property type="match status" value="1"/>
</dbReference>
<proteinExistence type="predicted"/>
<dbReference type="Gene3D" id="3.30.710.10">
    <property type="entry name" value="Potassium Channel Kv1.1, Chain A"/>
    <property type="match status" value="1"/>
</dbReference>
<dbReference type="InterPro" id="IPR006652">
    <property type="entry name" value="Kelch_1"/>
</dbReference>
<dbReference type="InterPro" id="IPR000210">
    <property type="entry name" value="BTB/POZ_dom"/>
</dbReference>
<keyword evidence="5" id="KW-1185">Reference proteome</keyword>
<dbReference type="Gene3D" id="2.120.10.80">
    <property type="entry name" value="Kelch-type beta propeller"/>
    <property type="match status" value="2"/>
</dbReference>
<evidence type="ECO:0000313" key="5">
    <source>
        <dbReference type="Proteomes" id="UP001152803"/>
    </source>
</evidence>
<dbReference type="PANTHER" id="PTHR45632:SF5">
    <property type="entry name" value="KELCH-LIKE PROTEIN 22"/>
    <property type="match status" value="1"/>
</dbReference>
<dbReference type="SMART" id="SM00225">
    <property type="entry name" value="BTB"/>
    <property type="match status" value="1"/>
</dbReference>
<feature type="domain" description="BTB" evidence="3">
    <location>
        <begin position="43"/>
        <end position="110"/>
    </location>
</feature>
<dbReference type="Pfam" id="PF00651">
    <property type="entry name" value="BTB"/>
    <property type="match status" value="1"/>
</dbReference>
<dbReference type="SMART" id="SM00612">
    <property type="entry name" value="Kelch"/>
    <property type="match status" value="6"/>
</dbReference>
<dbReference type="OrthoDB" id="19132at2759"/>
<reference evidence="4" key="1">
    <citation type="journal article" date="2023" name="Science">
        <title>Genome structures resolve the early diversification of teleost fishes.</title>
        <authorList>
            <person name="Parey E."/>
            <person name="Louis A."/>
            <person name="Montfort J."/>
            <person name="Bouchez O."/>
            <person name="Roques C."/>
            <person name="Iampietro C."/>
            <person name="Lluch J."/>
            <person name="Castinel A."/>
            <person name="Donnadieu C."/>
            <person name="Desvignes T."/>
            <person name="Floi Bucao C."/>
            <person name="Jouanno E."/>
            <person name="Wen M."/>
            <person name="Mejri S."/>
            <person name="Dirks R."/>
            <person name="Jansen H."/>
            <person name="Henkel C."/>
            <person name="Chen W.J."/>
            <person name="Zahm M."/>
            <person name="Cabau C."/>
            <person name="Klopp C."/>
            <person name="Thompson A.W."/>
            <person name="Robinson-Rechavi M."/>
            <person name="Braasch I."/>
            <person name="Lecointre G."/>
            <person name="Bobe J."/>
            <person name="Postlethwait J.H."/>
            <person name="Berthelot C."/>
            <person name="Roest Crollius H."/>
            <person name="Guiguen Y."/>
        </authorList>
    </citation>
    <scope>NUCLEOTIDE SEQUENCE</scope>
    <source>
        <strain evidence="4">Concon-B</strain>
    </source>
</reference>
<evidence type="ECO:0000313" key="4">
    <source>
        <dbReference type="EMBL" id="KAJ8275988.1"/>
    </source>
</evidence>
<name>A0A9Q1DNX0_CONCO</name>
<dbReference type="SMART" id="SM00875">
    <property type="entry name" value="BACK"/>
    <property type="match status" value="1"/>
</dbReference>
<dbReference type="InterPro" id="IPR017096">
    <property type="entry name" value="BTB-kelch_protein"/>
</dbReference>
<sequence length="577" mass="64614">MGYGSANESQTGQRKEVDFCLGSCHARHILDVLNSYRRSGTLTDVVLQVEGSEFPCHRATLSASSLYFRTMFHSQMQESRQPQVQLQGVTAPAMENLLNFMYVGKVDVDEENVEDVFKAADLLGVSVLSKACVRFLESRVEHSNCLSIMHFANSYFLSPLAEQCQRLLYQDFVEVYRHEEFLGLTRECLVELLTSGQLRVDREEVLVEAVLRWVHHDPSGRRGALRELLELLRLPLVDPVFFLNTVETDDIVQACKECQPLLTEARKYHTFGKEVNSAQTQPRRSSSRVEMIVVIGGCDKKGYAMLSFTEKFNPHSKQWVAAASIPGYSKSEFAACELQNDIYVSGGQLNSSDVWRYMSQLDQWVRVASMTKGRWRHKMTALRGKLYAVGGYNGHERLSSVECYSSYDNQWETVAPLLQPVSSAALVGCNGKLYVIGGALSDESNTNKIQCYDPVEDVWTYMAPSPFAQRCTNATALNNTIYVIGGLLNKLYSYSPETDTWSSVAELPMKLESSGLTVCDGKVYILGGRDEHGSATNRVWVFSPDSGELTEESSLSRSVSYHGCVTITQRVLQKPAL</sequence>
<dbReference type="InterPro" id="IPR015915">
    <property type="entry name" value="Kelch-typ_b-propeller"/>
</dbReference>
<dbReference type="SUPFAM" id="SSF54695">
    <property type="entry name" value="POZ domain"/>
    <property type="match status" value="1"/>
</dbReference>
<dbReference type="InterPro" id="IPR011705">
    <property type="entry name" value="BACK"/>
</dbReference>
<evidence type="ECO:0000256" key="1">
    <source>
        <dbReference type="ARBA" id="ARBA00022441"/>
    </source>
</evidence>
<accession>A0A9Q1DNX0</accession>